<dbReference type="GO" id="GO:0003824">
    <property type="term" value="F:catalytic activity"/>
    <property type="evidence" value="ECO:0007669"/>
    <property type="project" value="UniProtKB-ARBA"/>
</dbReference>
<dbReference type="Gene3D" id="3.20.20.120">
    <property type="entry name" value="Enolase-like C-terminal domain"/>
    <property type="match status" value="1"/>
</dbReference>
<evidence type="ECO:0000313" key="8">
    <source>
        <dbReference type="Proteomes" id="UP000037425"/>
    </source>
</evidence>
<evidence type="ECO:0000256" key="2">
    <source>
        <dbReference type="ARBA" id="ARBA00008031"/>
    </source>
</evidence>
<evidence type="ECO:0000256" key="3">
    <source>
        <dbReference type="ARBA" id="ARBA00022723"/>
    </source>
</evidence>
<dbReference type="EMBL" id="LGAP01000027">
    <property type="protein sequence ID" value="KOF14327.1"/>
    <property type="molecule type" value="Genomic_DNA"/>
</dbReference>
<dbReference type="SUPFAM" id="SSF54826">
    <property type="entry name" value="Enolase N-terminal domain-like"/>
    <property type="match status" value="1"/>
</dbReference>
<dbReference type="OrthoDB" id="9775913at2"/>
<evidence type="ECO:0008006" key="9">
    <source>
        <dbReference type="Google" id="ProtNLM"/>
    </source>
</evidence>
<comment type="caution">
    <text evidence="7">The sequence shown here is derived from an EMBL/GenBank/DDBJ whole genome shotgun (WGS) entry which is preliminary data.</text>
</comment>
<dbReference type="InterPro" id="IPR029065">
    <property type="entry name" value="Enolase_C-like"/>
</dbReference>
<dbReference type="SFLD" id="SFLDG00180">
    <property type="entry name" value="muconate_cycloisomerase"/>
    <property type="match status" value="1"/>
</dbReference>
<keyword evidence="3" id="KW-0479">Metal-binding</keyword>
<gene>
    <name evidence="7" type="ORF">AC244_27155</name>
</gene>
<dbReference type="PATRIC" id="fig|106592.7.peg.4221"/>
<evidence type="ECO:0000259" key="6">
    <source>
        <dbReference type="Pfam" id="PF13378"/>
    </source>
</evidence>
<dbReference type="RefSeq" id="WP_053251923.1">
    <property type="nucleotide sequence ID" value="NZ_LGAP01000027.1"/>
</dbReference>
<dbReference type="SFLD" id="SFLDS00001">
    <property type="entry name" value="Enolase"/>
    <property type="match status" value="1"/>
</dbReference>
<protein>
    <recommendedName>
        <fullName evidence="9">L-alanine-DL-glutamate epimerase-like enolase superfamily enzyme</fullName>
    </recommendedName>
</protein>
<reference evidence="8" key="1">
    <citation type="submission" date="2015-07" db="EMBL/GenBank/DDBJ databases">
        <title>Whole genome sequence of an Ensifer adhaerens strain isolated from a cave pool in the Wind Cave National Park.</title>
        <authorList>
            <person name="Eng W.W.H."/>
            <person name="Gan H.M."/>
            <person name="Barton H.A."/>
            <person name="Savka M.A."/>
        </authorList>
    </citation>
    <scope>NUCLEOTIDE SEQUENCE [LARGE SCALE GENOMIC DNA]</scope>
    <source>
        <strain evidence="8">SD006</strain>
    </source>
</reference>
<dbReference type="Pfam" id="PF13378">
    <property type="entry name" value="MR_MLE_C"/>
    <property type="match status" value="1"/>
</dbReference>
<proteinExistence type="inferred from homology"/>
<dbReference type="Proteomes" id="UP000037425">
    <property type="component" value="Unassembled WGS sequence"/>
</dbReference>
<dbReference type="PANTHER" id="PTHR48080:SF3">
    <property type="entry name" value="ENOLASE SUPERFAMILY MEMBER DDB_G0284701"/>
    <property type="match status" value="1"/>
</dbReference>
<dbReference type="InterPro" id="IPR036849">
    <property type="entry name" value="Enolase-like_C_sf"/>
</dbReference>
<dbReference type="InterPro" id="IPR029017">
    <property type="entry name" value="Enolase-like_N"/>
</dbReference>
<dbReference type="InterPro" id="IPR034593">
    <property type="entry name" value="DgoD-like"/>
</dbReference>
<dbReference type="GO" id="GO:0046872">
    <property type="term" value="F:metal ion binding"/>
    <property type="evidence" value="ECO:0007669"/>
    <property type="project" value="UniProtKB-KW"/>
</dbReference>
<keyword evidence="4" id="KW-0460">Magnesium</keyword>
<comment type="cofactor">
    <cofactor evidence="1">
        <name>Mg(2+)</name>
        <dbReference type="ChEBI" id="CHEBI:18420"/>
    </cofactor>
</comment>
<evidence type="ECO:0000256" key="4">
    <source>
        <dbReference type="ARBA" id="ARBA00022842"/>
    </source>
</evidence>
<feature type="domain" description="Mandelate racemase/muconate lactonizing enzyme N-terminal" evidence="5">
    <location>
        <begin position="18"/>
        <end position="125"/>
    </location>
</feature>
<evidence type="ECO:0000313" key="7">
    <source>
        <dbReference type="EMBL" id="KOF14327.1"/>
    </source>
</evidence>
<dbReference type="Gene3D" id="3.30.390.10">
    <property type="entry name" value="Enolase-like, N-terminal domain"/>
    <property type="match status" value="1"/>
</dbReference>
<feature type="domain" description="Enolase C-terminal" evidence="6">
    <location>
        <begin position="146"/>
        <end position="356"/>
    </location>
</feature>
<sequence length="367" mass="40635">MKISGISLYGLDLPLETPQTLSRGRTFDKFKSTFIKIDTDEGVSGWGEVCPWGSSYLAAFPGGVRAALMEMAPQLIGHDPMRPDVLVRHMDRILAGHIYAKAAVDFAIWDVMGKATSRPIYELLGGKEENPVPRLASVHLDTNDQMNAEIERKRTAGFRNFSVKMGRGIDNDIETIRTVTEQRRPGELFIFDANGGWSPHEASRVMNSVGHLDTTFEQPCLTYEECMVVRTRTRQPISLDECMVELRDFVRALSDRGCELVSIKLARVGGLTKARAIRDLCLAYDINMFMMCMAGTVINDTVAAHFAQTIPANRFCGAWSCQDYITVDPAPQRGARTVNGHMPPPNLPGLGVEPDVELLGEPLAVFD</sequence>
<dbReference type="AlphaFoldDB" id="A0A0L8BI30"/>
<dbReference type="Pfam" id="PF02746">
    <property type="entry name" value="MR_MLE_N"/>
    <property type="match status" value="1"/>
</dbReference>
<organism evidence="7 8">
    <name type="scientific">Ensifer adhaerens</name>
    <name type="common">Sinorhizobium morelense</name>
    <dbReference type="NCBI Taxonomy" id="106592"/>
    <lineage>
        <taxon>Bacteria</taxon>
        <taxon>Pseudomonadati</taxon>
        <taxon>Pseudomonadota</taxon>
        <taxon>Alphaproteobacteria</taxon>
        <taxon>Hyphomicrobiales</taxon>
        <taxon>Rhizobiaceae</taxon>
        <taxon>Sinorhizobium/Ensifer group</taxon>
        <taxon>Ensifer</taxon>
    </lineage>
</organism>
<accession>A0A0L8BI30</accession>
<dbReference type="FunFam" id="3.30.390.10:FF:000009">
    <property type="entry name" value="Hydrophobic dipeptide epimerase"/>
    <property type="match status" value="1"/>
</dbReference>
<dbReference type="SUPFAM" id="SSF51604">
    <property type="entry name" value="Enolase C-terminal domain-like"/>
    <property type="match status" value="1"/>
</dbReference>
<evidence type="ECO:0000256" key="1">
    <source>
        <dbReference type="ARBA" id="ARBA00001946"/>
    </source>
</evidence>
<dbReference type="InterPro" id="IPR013341">
    <property type="entry name" value="Mandelate_racemase_N_dom"/>
</dbReference>
<evidence type="ECO:0000259" key="5">
    <source>
        <dbReference type="Pfam" id="PF02746"/>
    </source>
</evidence>
<name>A0A0L8BI30_ENSAD</name>
<dbReference type="PANTHER" id="PTHR48080">
    <property type="entry name" value="D-GALACTONATE DEHYDRATASE-RELATED"/>
    <property type="match status" value="1"/>
</dbReference>
<comment type="similarity">
    <text evidence="2">Belongs to the mandelate racemase/muconate lactonizing enzyme family.</text>
</comment>